<evidence type="ECO:0000256" key="17">
    <source>
        <dbReference type="HAMAP-Rule" id="MF_00639"/>
    </source>
</evidence>
<dbReference type="SUPFAM" id="SSF51984">
    <property type="entry name" value="MurCD N-terminal domain"/>
    <property type="match status" value="1"/>
</dbReference>
<keyword evidence="13 17" id="KW-0961">Cell wall biogenesis/degradation</keyword>
<evidence type="ECO:0000256" key="6">
    <source>
        <dbReference type="ARBA" id="ARBA00015655"/>
    </source>
</evidence>
<comment type="function">
    <text evidence="1 17 18">Cell wall formation. Catalyzes the addition of glutamate to the nucleotide precursor UDP-N-acetylmuramoyl-L-alanine (UMA).</text>
</comment>
<dbReference type="GO" id="GO:0051301">
    <property type="term" value="P:cell division"/>
    <property type="evidence" value="ECO:0007669"/>
    <property type="project" value="UniProtKB-KW"/>
</dbReference>
<accession>D9QVM5</accession>
<dbReference type="Gene3D" id="3.40.1190.10">
    <property type="entry name" value="Mur-like, catalytic domain"/>
    <property type="match status" value="1"/>
</dbReference>
<dbReference type="OrthoDB" id="9809796at2"/>
<dbReference type="SUPFAM" id="SSF53244">
    <property type="entry name" value="MurD-like peptide ligases, peptide-binding domain"/>
    <property type="match status" value="1"/>
</dbReference>
<evidence type="ECO:0000259" key="20">
    <source>
        <dbReference type="Pfam" id="PF08245"/>
    </source>
</evidence>
<dbReference type="InterPro" id="IPR036615">
    <property type="entry name" value="Mur_ligase_C_dom_sf"/>
</dbReference>
<evidence type="ECO:0000256" key="18">
    <source>
        <dbReference type="RuleBase" id="RU003664"/>
    </source>
</evidence>
<keyword evidence="10 17" id="KW-0067">ATP-binding</keyword>
<dbReference type="GO" id="GO:0008764">
    <property type="term" value="F:UDP-N-acetylmuramoylalanine-D-glutamate ligase activity"/>
    <property type="evidence" value="ECO:0007669"/>
    <property type="project" value="UniProtKB-UniRule"/>
</dbReference>
<dbReference type="InterPro" id="IPR013221">
    <property type="entry name" value="Mur_ligase_cen"/>
</dbReference>
<keyword evidence="8 17" id="KW-0436">Ligase</keyword>
<dbReference type="SUPFAM" id="SSF53623">
    <property type="entry name" value="MurD-like peptide ligases, catalytic domain"/>
    <property type="match status" value="1"/>
</dbReference>
<dbReference type="InterPro" id="IPR005762">
    <property type="entry name" value="MurD"/>
</dbReference>
<dbReference type="RefSeq" id="WP_013277730.1">
    <property type="nucleotide sequence ID" value="NC_014378.1"/>
</dbReference>
<keyword evidence="12 17" id="KW-0573">Peptidoglycan synthesis</keyword>
<feature type="domain" description="Mur ligase central" evidence="20">
    <location>
        <begin position="114"/>
        <end position="291"/>
    </location>
</feature>
<evidence type="ECO:0000256" key="4">
    <source>
        <dbReference type="ARBA" id="ARBA00010416"/>
    </source>
</evidence>
<dbReference type="KEGG" id="aar:Acear_0744"/>
<comment type="catalytic activity">
    <reaction evidence="16 17 18">
        <text>UDP-N-acetyl-alpha-D-muramoyl-L-alanine + D-glutamate + ATP = UDP-N-acetyl-alpha-D-muramoyl-L-alanyl-D-glutamate + ADP + phosphate + H(+)</text>
        <dbReference type="Rhea" id="RHEA:16429"/>
        <dbReference type="ChEBI" id="CHEBI:15378"/>
        <dbReference type="ChEBI" id="CHEBI:29986"/>
        <dbReference type="ChEBI" id="CHEBI:30616"/>
        <dbReference type="ChEBI" id="CHEBI:43474"/>
        <dbReference type="ChEBI" id="CHEBI:83898"/>
        <dbReference type="ChEBI" id="CHEBI:83900"/>
        <dbReference type="ChEBI" id="CHEBI:456216"/>
        <dbReference type="EC" id="6.3.2.9"/>
    </reaction>
</comment>
<dbReference type="EC" id="6.3.2.9" evidence="5 17"/>
<gene>
    <name evidence="17" type="primary">murD</name>
    <name evidence="21" type="ordered locus">Acear_0744</name>
</gene>
<reference evidence="21 22" key="1">
    <citation type="journal article" date="2010" name="Stand. Genomic Sci.">
        <title>Complete genome sequence of Acetohalobium arabaticum type strain (Z-7288).</title>
        <authorList>
            <person name="Sikorski J."/>
            <person name="Lapidus A."/>
            <person name="Chertkov O."/>
            <person name="Lucas S."/>
            <person name="Copeland A."/>
            <person name="Glavina Del Rio T."/>
            <person name="Nolan M."/>
            <person name="Tice H."/>
            <person name="Cheng J.F."/>
            <person name="Han C."/>
            <person name="Brambilla E."/>
            <person name="Pitluck S."/>
            <person name="Liolios K."/>
            <person name="Ivanova N."/>
            <person name="Mavromatis K."/>
            <person name="Mikhailova N."/>
            <person name="Pati A."/>
            <person name="Bruce D."/>
            <person name="Detter C."/>
            <person name="Tapia R."/>
            <person name="Goodwin L."/>
            <person name="Chen A."/>
            <person name="Palaniappan K."/>
            <person name="Land M."/>
            <person name="Hauser L."/>
            <person name="Chang Y.J."/>
            <person name="Jeffries C.D."/>
            <person name="Rohde M."/>
            <person name="Goker M."/>
            <person name="Spring S."/>
            <person name="Woyke T."/>
            <person name="Bristow J."/>
            <person name="Eisen J.A."/>
            <person name="Markowitz V."/>
            <person name="Hugenholtz P."/>
            <person name="Kyrpides N.C."/>
            <person name="Klenk H.P."/>
        </authorList>
    </citation>
    <scope>NUCLEOTIDE SEQUENCE [LARGE SCALE GENOMIC DNA]</scope>
    <source>
        <strain evidence="22">ATCC 49924 / DSM 5501 / Z-7288</strain>
    </source>
</reference>
<dbReference type="Gene3D" id="3.40.50.720">
    <property type="entry name" value="NAD(P)-binding Rossmann-like Domain"/>
    <property type="match status" value="1"/>
</dbReference>
<evidence type="ECO:0000256" key="9">
    <source>
        <dbReference type="ARBA" id="ARBA00022741"/>
    </source>
</evidence>
<feature type="binding site" evidence="17">
    <location>
        <begin position="116"/>
        <end position="122"/>
    </location>
    <ligand>
        <name>ATP</name>
        <dbReference type="ChEBI" id="CHEBI:30616"/>
    </ligand>
</feature>
<comment type="similarity">
    <text evidence="4 17">Belongs to the MurCDEF family.</text>
</comment>
<dbReference type="Pfam" id="PF02875">
    <property type="entry name" value="Mur_ligase_C"/>
    <property type="match status" value="1"/>
</dbReference>
<keyword evidence="11 17" id="KW-0133">Cell shape</keyword>
<dbReference type="PANTHER" id="PTHR43692">
    <property type="entry name" value="UDP-N-ACETYLMURAMOYLALANINE--D-GLUTAMATE LIGASE"/>
    <property type="match status" value="1"/>
</dbReference>
<keyword evidence="17 18" id="KW-0131">Cell cycle</keyword>
<evidence type="ECO:0000313" key="22">
    <source>
        <dbReference type="Proteomes" id="UP000001661"/>
    </source>
</evidence>
<comment type="pathway">
    <text evidence="3 17 18">Cell wall biogenesis; peptidoglycan biosynthesis.</text>
</comment>
<dbReference type="EMBL" id="CP002105">
    <property type="protein sequence ID" value="ADL12284.1"/>
    <property type="molecule type" value="Genomic_DNA"/>
</dbReference>
<dbReference type="STRING" id="574087.Acear_0744"/>
<evidence type="ECO:0000313" key="21">
    <source>
        <dbReference type="EMBL" id="ADL12284.1"/>
    </source>
</evidence>
<evidence type="ECO:0000256" key="2">
    <source>
        <dbReference type="ARBA" id="ARBA00004496"/>
    </source>
</evidence>
<dbReference type="Gene3D" id="3.90.190.20">
    <property type="entry name" value="Mur ligase, C-terminal domain"/>
    <property type="match status" value="1"/>
</dbReference>
<dbReference type="InterPro" id="IPR036565">
    <property type="entry name" value="Mur-like_cat_sf"/>
</dbReference>
<evidence type="ECO:0000256" key="16">
    <source>
        <dbReference type="ARBA" id="ARBA00047632"/>
    </source>
</evidence>
<evidence type="ECO:0000256" key="7">
    <source>
        <dbReference type="ARBA" id="ARBA00022490"/>
    </source>
</evidence>
<sequence>MNLADKKVVVIGLGKRTGVAAAEFLVKQKAEVVVSDIKSADELQNELGELADYEIDFDLGGHSSKVTDNTDLIVVSPGVPSDIPILEKAQSLGIPVISEIELAYHFCSAPIMAITGTNGKTTTTTLTGEIFTVAQEEVKIRGNIGYPLIEDITSLTDKGVVVAEISSFQLENIRDFRPKISLILNLTPDHLNRHGTFEDYIAAKKKIFINQTESDYTVLNYDDELTRGLADETGGEVIYFSQQSRLNHGIYAAEGKIINNLTADNEPLIQIDETGIKGPHNLENALGAVVIALLRGIDVKIIRKVLQEFSGIEHRIEEVATIEGIKYINDSKATNPAAAIKALETFSAPITLIAGGMDKKAELTDFAFKIEENVQNLILLGETAEKIEESVTEFRFSNIKQVDSISEAVKEAEEVSVKGSIVLLAPGCASWDMFGSYKERGNRFKKEVMELRRK</sequence>
<name>D9QVM5_ACEAZ</name>
<dbReference type="GO" id="GO:0009252">
    <property type="term" value="P:peptidoglycan biosynthetic process"/>
    <property type="evidence" value="ECO:0007669"/>
    <property type="project" value="UniProtKB-UniRule"/>
</dbReference>
<evidence type="ECO:0000256" key="3">
    <source>
        <dbReference type="ARBA" id="ARBA00004752"/>
    </source>
</evidence>
<dbReference type="HOGENOM" id="CLU_032540_0_0_9"/>
<dbReference type="UniPathway" id="UPA00219"/>
<keyword evidence="17 18" id="KW-0132">Cell division</keyword>
<dbReference type="InterPro" id="IPR004101">
    <property type="entry name" value="Mur_ligase_C"/>
</dbReference>
<dbReference type="AlphaFoldDB" id="D9QVM5"/>
<dbReference type="GO" id="GO:0005737">
    <property type="term" value="C:cytoplasm"/>
    <property type="evidence" value="ECO:0007669"/>
    <property type="project" value="UniProtKB-SubCell"/>
</dbReference>
<dbReference type="GO" id="GO:0071555">
    <property type="term" value="P:cell wall organization"/>
    <property type="evidence" value="ECO:0007669"/>
    <property type="project" value="UniProtKB-KW"/>
</dbReference>
<evidence type="ECO:0000256" key="12">
    <source>
        <dbReference type="ARBA" id="ARBA00022984"/>
    </source>
</evidence>
<evidence type="ECO:0000256" key="14">
    <source>
        <dbReference type="ARBA" id="ARBA00030398"/>
    </source>
</evidence>
<dbReference type="Proteomes" id="UP000001661">
    <property type="component" value="Chromosome"/>
</dbReference>
<dbReference type="PANTHER" id="PTHR43692:SF1">
    <property type="entry name" value="UDP-N-ACETYLMURAMOYLALANINE--D-GLUTAMATE LIGASE"/>
    <property type="match status" value="1"/>
</dbReference>
<evidence type="ECO:0000256" key="13">
    <source>
        <dbReference type="ARBA" id="ARBA00023316"/>
    </source>
</evidence>
<dbReference type="NCBIfam" id="TIGR01087">
    <property type="entry name" value="murD"/>
    <property type="match status" value="1"/>
</dbReference>
<keyword evidence="22" id="KW-1185">Reference proteome</keyword>
<protein>
    <recommendedName>
        <fullName evidence="6 17">UDP-N-acetylmuramoylalanine--D-glutamate ligase</fullName>
        <ecNumber evidence="5 17">6.3.2.9</ecNumber>
    </recommendedName>
    <alternativeName>
        <fullName evidence="15 17">D-glutamic acid-adding enzyme</fullName>
    </alternativeName>
    <alternativeName>
        <fullName evidence="14 17">UDP-N-acetylmuramoyl-L-alanyl-D-glutamate synthetase</fullName>
    </alternativeName>
</protein>
<evidence type="ECO:0000256" key="15">
    <source>
        <dbReference type="ARBA" id="ARBA00032324"/>
    </source>
</evidence>
<proteinExistence type="inferred from homology"/>
<evidence type="ECO:0000256" key="5">
    <source>
        <dbReference type="ARBA" id="ARBA00012212"/>
    </source>
</evidence>
<feature type="domain" description="Mur ligase C-terminal" evidence="19">
    <location>
        <begin position="314"/>
        <end position="426"/>
    </location>
</feature>
<organism evidence="21 22">
    <name type="scientific">Acetohalobium arabaticum (strain ATCC 49924 / DSM 5501 / Z-7288)</name>
    <dbReference type="NCBI Taxonomy" id="574087"/>
    <lineage>
        <taxon>Bacteria</taxon>
        <taxon>Bacillati</taxon>
        <taxon>Bacillota</taxon>
        <taxon>Clostridia</taxon>
        <taxon>Halanaerobiales</taxon>
        <taxon>Halobacteroidaceae</taxon>
        <taxon>Acetohalobium</taxon>
    </lineage>
</organism>
<keyword evidence="7 17" id="KW-0963">Cytoplasm</keyword>
<dbReference type="GO" id="GO:0005524">
    <property type="term" value="F:ATP binding"/>
    <property type="evidence" value="ECO:0007669"/>
    <property type="project" value="UniProtKB-UniRule"/>
</dbReference>
<dbReference type="eggNOG" id="COG0771">
    <property type="taxonomic scope" value="Bacteria"/>
</dbReference>
<dbReference type="Pfam" id="PF21799">
    <property type="entry name" value="MurD-like_N"/>
    <property type="match status" value="1"/>
</dbReference>
<evidence type="ECO:0000259" key="19">
    <source>
        <dbReference type="Pfam" id="PF02875"/>
    </source>
</evidence>
<evidence type="ECO:0000256" key="1">
    <source>
        <dbReference type="ARBA" id="ARBA00002734"/>
    </source>
</evidence>
<evidence type="ECO:0000256" key="11">
    <source>
        <dbReference type="ARBA" id="ARBA00022960"/>
    </source>
</evidence>
<dbReference type="HAMAP" id="MF_00639">
    <property type="entry name" value="MurD"/>
    <property type="match status" value="1"/>
</dbReference>
<keyword evidence="9 17" id="KW-0547">Nucleotide-binding</keyword>
<dbReference type="GO" id="GO:0008360">
    <property type="term" value="P:regulation of cell shape"/>
    <property type="evidence" value="ECO:0007669"/>
    <property type="project" value="UniProtKB-KW"/>
</dbReference>
<evidence type="ECO:0000256" key="10">
    <source>
        <dbReference type="ARBA" id="ARBA00022840"/>
    </source>
</evidence>
<comment type="subcellular location">
    <subcellularLocation>
        <location evidence="2 17 18">Cytoplasm</location>
    </subcellularLocation>
</comment>
<evidence type="ECO:0000256" key="8">
    <source>
        <dbReference type="ARBA" id="ARBA00022598"/>
    </source>
</evidence>
<dbReference type="Pfam" id="PF08245">
    <property type="entry name" value="Mur_ligase_M"/>
    <property type="match status" value="1"/>
</dbReference>